<evidence type="ECO:0000256" key="2">
    <source>
        <dbReference type="ARBA" id="ARBA00022690"/>
    </source>
</evidence>
<dbReference type="PANTHER" id="PTHR11413">
    <property type="entry name" value="CYSTATIN FAMILY MEMBER"/>
    <property type="match status" value="1"/>
</dbReference>
<dbReference type="InterPro" id="IPR046350">
    <property type="entry name" value="Cystatin_sf"/>
</dbReference>
<dbReference type="EMBL" id="LFYR01001173">
    <property type="protein sequence ID" value="KMZ64167.1"/>
    <property type="molecule type" value="Genomic_DNA"/>
</dbReference>
<dbReference type="STRING" id="29655.A0A0K9P7H2"/>
<evidence type="ECO:0000256" key="1">
    <source>
        <dbReference type="ARBA" id="ARBA00007233"/>
    </source>
</evidence>
<dbReference type="PROSITE" id="PS00287">
    <property type="entry name" value="CYSTATIN"/>
    <property type="match status" value="1"/>
</dbReference>
<evidence type="ECO:0000256" key="4">
    <source>
        <dbReference type="RuleBase" id="RU362130"/>
    </source>
</evidence>
<reference evidence="7" key="1">
    <citation type="journal article" date="2016" name="Nature">
        <title>The genome of the seagrass Zostera marina reveals angiosperm adaptation to the sea.</title>
        <authorList>
            <person name="Olsen J.L."/>
            <person name="Rouze P."/>
            <person name="Verhelst B."/>
            <person name="Lin Y.-C."/>
            <person name="Bayer T."/>
            <person name="Collen J."/>
            <person name="Dattolo E."/>
            <person name="De Paoli E."/>
            <person name="Dittami S."/>
            <person name="Maumus F."/>
            <person name="Michel G."/>
            <person name="Kersting A."/>
            <person name="Lauritano C."/>
            <person name="Lohaus R."/>
            <person name="Toepel M."/>
            <person name="Tonon T."/>
            <person name="Vanneste K."/>
            <person name="Amirebrahimi M."/>
            <person name="Brakel J."/>
            <person name="Bostroem C."/>
            <person name="Chovatia M."/>
            <person name="Grimwood J."/>
            <person name="Jenkins J.W."/>
            <person name="Jueterbock A."/>
            <person name="Mraz A."/>
            <person name="Stam W.T."/>
            <person name="Tice H."/>
            <person name="Bornberg-Bauer E."/>
            <person name="Green P.J."/>
            <person name="Pearson G.A."/>
            <person name="Procaccini G."/>
            <person name="Duarte C.M."/>
            <person name="Schmutz J."/>
            <person name="Reusch T.B.H."/>
            <person name="Van de Peer Y."/>
        </authorList>
    </citation>
    <scope>NUCLEOTIDE SEQUENCE [LARGE SCALE GENOMIC DNA]</scope>
    <source>
        <strain evidence="7">cv. Finnish</strain>
    </source>
</reference>
<name>A0A0K9P7H2_ZOSMR</name>
<dbReference type="OrthoDB" id="1908104at2759"/>
<dbReference type="Pfam" id="PF16845">
    <property type="entry name" value="SQAPI"/>
    <property type="match status" value="1"/>
</dbReference>
<keyword evidence="3 4" id="KW-0789">Thiol protease inhibitor</keyword>
<sequence>MARVGGVDDSVGFQNSVEIDELAIFAVNEHNTKENTLLEFSRVVSAKEQVVAGKIHHLTVEVMEAGKMMVYEASVWVKTWENFKELQTFKKVE</sequence>
<evidence type="ECO:0000313" key="7">
    <source>
        <dbReference type="Proteomes" id="UP000036987"/>
    </source>
</evidence>
<dbReference type="PANTHER" id="PTHR11413:SF103">
    <property type="entry name" value="CYSTEINE PROTEINASE INHIBITOR 12"/>
    <property type="match status" value="1"/>
</dbReference>
<dbReference type="InterPro" id="IPR018073">
    <property type="entry name" value="Prot_inh_cystat_CS"/>
</dbReference>
<comment type="similarity">
    <text evidence="1 4">Belongs to the cystatin family. Phytocystatin subfamily.</text>
</comment>
<organism evidence="6 7">
    <name type="scientific">Zostera marina</name>
    <name type="common">Eelgrass</name>
    <dbReference type="NCBI Taxonomy" id="29655"/>
    <lineage>
        <taxon>Eukaryota</taxon>
        <taxon>Viridiplantae</taxon>
        <taxon>Streptophyta</taxon>
        <taxon>Embryophyta</taxon>
        <taxon>Tracheophyta</taxon>
        <taxon>Spermatophyta</taxon>
        <taxon>Magnoliopsida</taxon>
        <taxon>Liliopsida</taxon>
        <taxon>Zosteraceae</taxon>
        <taxon>Zostera</taxon>
    </lineage>
</organism>
<keyword evidence="2 4" id="KW-0646">Protease inhibitor</keyword>
<evidence type="ECO:0000259" key="5">
    <source>
        <dbReference type="SMART" id="SM00043"/>
    </source>
</evidence>
<proteinExistence type="inferred from homology"/>
<gene>
    <name evidence="6" type="ORF">ZOSMA_37G00470</name>
</gene>
<dbReference type="GO" id="GO:0004869">
    <property type="term" value="F:cysteine-type endopeptidase inhibitor activity"/>
    <property type="evidence" value="ECO:0000318"/>
    <property type="project" value="GO_Central"/>
</dbReference>
<evidence type="ECO:0000256" key="3">
    <source>
        <dbReference type="ARBA" id="ARBA00022704"/>
    </source>
</evidence>
<accession>A0A0K9P7H2</accession>
<keyword evidence="7" id="KW-1185">Reference proteome</keyword>
<dbReference type="CDD" id="cd00042">
    <property type="entry name" value="CY"/>
    <property type="match status" value="1"/>
</dbReference>
<dbReference type="AlphaFoldDB" id="A0A0K9P7H2"/>
<dbReference type="SUPFAM" id="SSF54403">
    <property type="entry name" value="Cystatin/monellin"/>
    <property type="match status" value="1"/>
</dbReference>
<protein>
    <recommendedName>
        <fullName evidence="4">Cysteine proteinase inhibitor</fullName>
    </recommendedName>
</protein>
<comment type="caution">
    <text evidence="6">The sequence shown here is derived from an EMBL/GenBank/DDBJ whole genome shotgun (WGS) entry which is preliminary data.</text>
</comment>
<dbReference type="InterPro" id="IPR000010">
    <property type="entry name" value="Cystatin_dom"/>
</dbReference>
<dbReference type="InterPro" id="IPR027214">
    <property type="entry name" value="Cystatin"/>
</dbReference>
<dbReference type="OMA" id="WHRICFR"/>
<feature type="domain" description="Cystatin" evidence="5">
    <location>
        <begin position="2"/>
        <end position="92"/>
    </location>
</feature>
<dbReference type="Proteomes" id="UP000036987">
    <property type="component" value="Unassembled WGS sequence"/>
</dbReference>
<dbReference type="Gene3D" id="3.10.450.10">
    <property type="match status" value="1"/>
</dbReference>
<evidence type="ECO:0000313" key="6">
    <source>
        <dbReference type="EMBL" id="KMZ64167.1"/>
    </source>
</evidence>
<dbReference type="SMART" id="SM00043">
    <property type="entry name" value="CY"/>
    <property type="match status" value="1"/>
</dbReference>